<reference evidence="1 2" key="1">
    <citation type="submission" date="2018-08" db="EMBL/GenBank/DDBJ databases">
        <title>Meiothermus terrae DSM 26712 genome sequencing project.</title>
        <authorList>
            <person name="Da Costa M.S."/>
            <person name="Albuquerque L."/>
            <person name="Raposo P."/>
            <person name="Froufe H.J.C."/>
            <person name="Barroso C.S."/>
            <person name="Egas C."/>
        </authorList>
    </citation>
    <scope>NUCLEOTIDE SEQUENCE [LARGE SCALE GENOMIC DNA]</scope>
    <source>
        <strain evidence="1 2">DSM 26712</strain>
    </source>
</reference>
<accession>A0A399E5W6</accession>
<dbReference type="EMBL" id="QXDL01000281">
    <property type="protein sequence ID" value="RIH77671.1"/>
    <property type="molecule type" value="Genomic_DNA"/>
</dbReference>
<sequence length="121" mass="12701">MAKLFAVFDDERALENATRELGAEDYEILTPGNDTGNPISGPLAVANPAGLSNSNYLTQSAAVMVTPLGQDVGAVPAEPGDDDRIIAEALRNGASVLVMRRASREAAQRLRELGASYVSTV</sequence>
<dbReference type="Proteomes" id="UP000265715">
    <property type="component" value="Unassembled WGS sequence"/>
</dbReference>
<evidence type="ECO:0000313" key="1">
    <source>
        <dbReference type="EMBL" id="RIH77671.1"/>
    </source>
</evidence>
<dbReference type="RefSeq" id="WP_119316604.1">
    <property type="nucleotide sequence ID" value="NZ_QXDL01000281.1"/>
</dbReference>
<name>A0A399E5W6_9DEIN</name>
<gene>
    <name evidence="1" type="ORF">Mterra_03743</name>
</gene>
<evidence type="ECO:0000313" key="2">
    <source>
        <dbReference type="Proteomes" id="UP000265715"/>
    </source>
</evidence>
<comment type="caution">
    <text evidence="1">The sequence shown here is derived from an EMBL/GenBank/DDBJ whole genome shotgun (WGS) entry which is preliminary data.</text>
</comment>
<keyword evidence="2" id="KW-1185">Reference proteome</keyword>
<dbReference type="AlphaFoldDB" id="A0A399E5W6"/>
<organism evidence="1 2">
    <name type="scientific">Calidithermus terrae</name>
    <dbReference type="NCBI Taxonomy" id="1408545"/>
    <lineage>
        <taxon>Bacteria</taxon>
        <taxon>Thermotogati</taxon>
        <taxon>Deinococcota</taxon>
        <taxon>Deinococci</taxon>
        <taxon>Thermales</taxon>
        <taxon>Thermaceae</taxon>
        <taxon>Calidithermus</taxon>
    </lineage>
</organism>
<proteinExistence type="predicted"/>
<protein>
    <submittedName>
        <fullName evidence="1">Uncharacterized protein</fullName>
    </submittedName>
</protein>